<sequence length="182" mass="19476">MSMVRAGCITKLTRRRRSGSSGLGFLGSSKRSISSGEEDRSPSEGKKRFAAVWGNGDYGRLGLGSLESQWRPAFCSSFGSQNLQSIACGGAHTLFLTETGCVYATGLNDFGQLGISDDKSYTTEPLKVSGLPNKIVKISAGYHHSSAISVDGELYMWGKNSNGQLGLGKSNKAWISSKLFYV</sequence>
<dbReference type="EMBL" id="CM037154">
    <property type="protein sequence ID" value="KAH7860606.1"/>
    <property type="molecule type" value="Genomic_DNA"/>
</dbReference>
<gene>
    <name evidence="1" type="ORF">Vadar_015465</name>
</gene>
<keyword evidence="2" id="KW-1185">Reference proteome</keyword>
<comment type="caution">
    <text evidence="1">The sequence shown here is derived from an EMBL/GenBank/DDBJ whole genome shotgun (WGS) entry which is preliminary data.</text>
</comment>
<reference evidence="1 2" key="1">
    <citation type="journal article" date="2021" name="Hortic Res">
        <title>High-quality reference genome and annotation aids understanding of berry development for evergreen blueberry (Vaccinium darrowii).</title>
        <authorList>
            <person name="Yu J."/>
            <person name="Hulse-Kemp A.M."/>
            <person name="Babiker E."/>
            <person name="Staton M."/>
        </authorList>
    </citation>
    <scope>NUCLEOTIDE SEQUENCE [LARGE SCALE GENOMIC DNA]</scope>
    <source>
        <strain evidence="2">cv. NJ 8807/NJ 8810</strain>
        <tissue evidence="1">Young leaf</tissue>
    </source>
</reference>
<dbReference type="Proteomes" id="UP000828048">
    <property type="component" value="Chromosome 4"/>
</dbReference>
<evidence type="ECO:0000313" key="1">
    <source>
        <dbReference type="EMBL" id="KAH7860606.1"/>
    </source>
</evidence>
<name>A0ACB7Z452_9ERIC</name>
<accession>A0ACB7Z452</accession>
<protein>
    <submittedName>
        <fullName evidence="1">Uncharacterized protein</fullName>
    </submittedName>
</protein>
<proteinExistence type="predicted"/>
<evidence type="ECO:0000313" key="2">
    <source>
        <dbReference type="Proteomes" id="UP000828048"/>
    </source>
</evidence>
<organism evidence="1 2">
    <name type="scientific">Vaccinium darrowii</name>
    <dbReference type="NCBI Taxonomy" id="229202"/>
    <lineage>
        <taxon>Eukaryota</taxon>
        <taxon>Viridiplantae</taxon>
        <taxon>Streptophyta</taxon>
        <taxon>Embryophyta</taxon>
        <taxon>Tracheophyta</taxon>
        <taxon>Spermatophyta</taxon>
        <taxon>Magnoliopsida</taxon>
        <taxon>eudicotyledons</taxon>
        <taxon>Gunneridae</taxon>
        <taxon>Pentapetalae</taxon>
        <taxon>asterids</taxon>
        <taxon>Ericales</taxon>
        <taxon>Ericaceae</taxon>
        <taxon>Vaccinioideae</taxon>
        <taxon>Vaccinieae</taxon>
        <taxon>Vaccinium</taxon>
    </lineage>
</organism>